<dbReference type="EMBL" id="CP026248">
    <property type="protein sequence ID" value="AWP03247.1"/>
    <property type="molecule type" value="Genomic_DNA"/>
</dbReference>
<sequence>MRTVACDSSGRTANDDRRYKEERTCVGHVQFSDEAQERDSSVVARRAVGSVSTLSPGAFNSVTVTVRVVVRVRVKEREISGAESSANLRWLPAAIENDEEEERTTNRVATSSPVVAQEHGLNHSSITEGLLC</sequence>
<name>A0A2U9BH24_SCOMX</name>
<reference evidence="1 2" key="1">
    <citation type="submission" date="2017-12" db="EMBL/GenBank/DDBJ databases">
        <title>Integrating genomic resources of turbot (Scophthalmus maximus) in depth evaluation of genetic and physical mapping variation across individuals.</title>
        <authorList>
            <person name="Martinez P."/>
        </authorList>
    </citation>
    <scope>NUCLEOTIDE SEQUENCE [LARGE SCALE GENOMIC DNA]</scope>
</reference>
<evidence type="ECO:0000313" key="1">
    <source>
        <dbReference type="EMBL" id="AWP03247.1"/>
    </source>
</evidence>
<gene>
    <name evidence="1" type="ORF">SMAX5B_014338</name>
</gene>
<dbReference type="Proteomes" id="UP000246464">
    <property type="component" value="Chromosome 6"/>
</dbReference>
<keyword evidence="2" id="KW-1185">Reference proteome</keyword>
<accession>A0A2U9BH24</accession>
<dbReference type="AlphaFoldDB" id="A0A2U9BH24"/>
<protein>
    <submittedName>
        <fullName evidence="1">Uncharacterized protein</fullName>
    </submittedName>
</protein>
<evidence type="ECO:0000313" key="2">
    <source>
        <dbReference type="Proteomes" id="UP000246464"/>
    </source>
</evidence>
<proteinExistence type="predicted"/>
<organism evidence="1 2">
    <name type="scientific">Scophthalmus maximus</name>
    <name type="common">Turbot</name>
    <name type="synonym">Psetta maxima</name>
    <dbReference type="NCBI Taxonomy" id="52904"/>
    <lineage>
        <taxon>Eukaryota</taxon>
        <taxon>Metazoa</taxon>
        <taxon>Chordata</taxon>
        <taxon>Craniata</taxon>
        <taxon>Vertebrata</taxon>
        <taxon>Euteleostomi</taxon>
        <taxon>Actinopterygii</taxon>
        <taxon>Neopterygii</taxon>
        <taxon>Teleostei</taxon>
        <taxon>Neoteleostei</taxon>
        <taxon>Acanthomorphata</taxon>
        <taxon>Carangaria</taxon>
        <taxon>Pleuronectiformes</taxon>
        <taxon>Pleuronectoidei</taxon>
        <taxon>Scophthalmidae</taxon>
        <taxon>Scophthalmus</taxon>
    </lineage>
</organism>